<keyword evidence="2" id="KW-0812">Transmembrane</keyword>
<evidence type="ECO:0000259" key="3">
    <source>
        <dbReference type="Pfam" id="PF02470"/>
    </source>
</evidence>
<dbReference type="PANTHER" id="PTHR33371:SF4">
    <property type="entry name" value="INTERMEMBRANE PHOSPHOLIPID TRANSPORT SYSTEM BINDING PROTEIN MLAD"/>
    <property type="match status" value="1"/>
</dbReference>
<feature type="transmembrane region" description="Helical" evidence="2">
    <location>
        <begin position="12"/>
        <end position="32"/>
    </location>
</feature>
<feature type="region of interest" description="Disordered" evidence="1">
    <location>
        <begin position="470"/>
        <end position="498"/>
    </location>
</feature>
<dbReference type="InterPro" id="IPR052336">
    <property type="entry name" value="MlaD_Phospholipid_Transporter"/>
</dbReference>
<feature type="domain" description="Mce/MlaD" evidence="3">
    <location>
        <begin position="42"/>
        <end position="118"/>
    </location>
</feature>
<evidence type="ECO:0000256" key="2">
    <source>
        <dbReference type="SAM" id="Phobius"/>
    </source>
</evidence>
<keyword evidence="2" id="KW-0472">Membrane</keyword>
<dbReference type="Proteomes" id="UP000005143">
    <property type="component" value="Unassembled WGS sequence"/>
</dbReference>
<gene>
    <name evidence="4" type="ORF">PAI11_22350</name>
</gene>
<reference evidence="4 5" key="1">
    <citation type="journal article" date="2013" name="Biodegradation">
        <title>Quantitative proteomic analysis of ibuprofen-degrading Patulibacter sp. strain I11.</title>
        <authorList>
            <person name="Almeida B."/>
            <person name="Kjeldal H."/>
            <person name="Lolas I."/>
            <person name="Knudsen A.D."/>
            <person name="Carvalho G."/>
            <person name="Nielsen K.L."/>
            <person name="Barreto Crespo M.T."/>
            <person name="Stensballe A."/>
            <person name="Nielsen J.L."/>
        </authorList>
    </citation>
    <scope>NUCLEOTIDE SEQUENCE [LARGE SCALE GENOMIC DNA]</scope>
    <source>
        <strain evidence="4 5">I11</strain>
    </source>
</reference>
<protein>
    <submittedName>
        <fullName evidence="4">Virulence factor Mce family protein</fullName>
    </submittedName>
</protein>
<dbReference type="RefSeq" id="WP_007574911.1">
    <property type="nucleotide sequence ID" value="NZ_AGUD01000196.1"/>
</dbReference>
<evidence type="ECO:0000256" key="1">
    <source>
        <dbReference type="SAM" id="MobiDB-lite"/>
    </source>
</evidence>
<dbReference type="Pfam" id="PF02470">
    <property type="entry name" value="MlaD"/>
    <property type="match status" value="1"/>
</dbReference>
<evidence type="ECO:0000313" key="4">
    <source>
        <dbReference type="EMBL" id="EHN10925.1"/>
    </source>
</evidence>
<accession>H0E5Y4</accession>
<organism evidence="4 5">
    <name type="scientific">Patulibacter medicamentivorans</name>
    <dbReference type="NCBI Taxonomy" id="1097667"/>
    <lineage>
        <taxon>Bacteria</taxon>
        <taxon>Bacillati</taxon>
        <taxon>Actinomycetota</taxon>
        <taxon>Thermoleophilia</taxon>
        <taxon>Solirubrobacterales</taxon>
        <taxon>Patulibacteraceae</taxon>
        <taxon>Patulibacter</taxon>
    </lineage>
</organism>
<dbReference type="PANTHER" id="PTHR33371">
    <property type="entry name" value="INTERMEMBRANE PHOSPHOLIPID TRANSPORT SYSTEM BINDING PROTEIN MLAD-RELATED"/>
    <property type="match status" value="1"/>
</dbReference>
<dbReference type="InterPro" id="IPR003399">
    <property type="entry name" value="Mce/MlaD"/>
</dbReference>
<comment type="caution">
    <text evidence="4">The sequence shown here is derived from an EMBL/GenBank/DDBJ whole genome shotgun (WGS) entry which is preliminary data.</text>
</comment>
<proteinExistence type="predicted"/>
<dbReference type="EMBL" id="AGUD01000196">
    <property type="protein sequence ID" value="EHN10925.1"/>
    <property type="molecule type" value="Genomic_DNA"/>
</dbReference>
<evidence type="ECO:0000313" key="5">
    <source>
        <dbReference type="Proteomes" id="UP000005143"/>
    </source>
</evidence>
<dbReference type="PROSITE" id="PS51257">
    <property type="entry name" value="PROKAR_LIPOPROTEIN"/>
    <property type="match status" value="1"/>
</dbReference>
<keyword evidence="5" id="KW-1185">Reference proteome</keyword>
<sequence length="498" mass="53883">MIKKRPTVPQILAMVVFALSSFGCLLFLWISFGGPVPLKPEGYRFQVLLPEATQLATTADVRISGVNVGKVVEIEPGVQNKTRATIELQGKFAPIPRNTRAMLRSKTLLGETYIELAPSRNDPGGELPEGGSLQSSRVESTVELDEILKTFDAKTRAAFRVWMQSQAQAVRGRAADFSATLAELPEFVDEMGKLSAILDAQQGAVRQSVSGTGKVFGAISARDGDLRGLVRASERTFSTLGARNRDLAAIFQQLPRFERETAATLPAFTKLAREGRPIVERLKPAARELGPTFDALRRLSGPLKGFMQRLGPVITASERGVPALHQLLSDLPPVLEDFQPFLRQLDPMVRYLGNNRREITAFVGNLTAASQAREATIDGPPVNYLRVSQTLSPEGLTFQQRPFGMSRRNAYVNPGGMGLLGQGLESLSTASCGNADPIAPTASVPEGLQDLIAAYGFRNLTGGEVLRPPCKQQGPQPGYGTAYPHLTADPPVQLKGTR</sequence>
<dbReference type="AlphaFoldDB" id="H0E5Y4"/>
<dbReference type="OrthoDB" id="338143at2"/>
<keyword evidence="2" id="KW-1133">Transmembrane helix</keyword>
<name>H0E5Y4_9ACTN</name>